<protein>
    <submittedName>
        <fullName evidence="2">Protein-glutamine gamma-glutamyltransferase</fullName>
        <ecNumber evidence="2">2.3.2.13</ecNumber>
    </submittedName>
</protein>
<reference evidence="2 3" key="1">
    <citation type="submission" date="2019-02" db="EMBL/GenBank/DDBJ databases">
        <title>Deep-cultivation of Planctomycetes and their phenomic and genomic characterization uncovers novel biology.</title>
        <authorList>
            <person name="Wiegand S."/>
            <person name="Jogler M."/>
            <person name="Boedeker C."/>
            <person name="Pinto D."/>
            <person name="Vollmers J."/>
            <person name="Rivas-Marin E."/>
            <person name="Kohn T."/>
            <person name="Peeters S.H."/>
            <person name="Heuer A."/>
            <person name="Rast P."/>
            <person name="Oberbeckmann S."/>
            <person name="Bunk B."/>
            <person name="Jeske O."/>
            <person name="Meyerdierks A."/>
            <person name="Storesund J.E."/>
            <person name="Kallscheuer N."/>
            <person name="Luecker S."/>
            <person name="Lage O.M."/>
            <person name="Pohl T."/>
            <person name="Merkel B.J."/>
            <person name="Hornburger P."/>
            <person name="Mueller R.-W."/>
            <person name="Bruemmer F."/>
            <person name="Labrenz M."/>
            <person name="Spormann A.M."/>
            <person name="Op den Camp H."/>
            <person name="Overmann J."/>
            <person name="Amann R."/>
            <person name="Jetten M.S.M."/>
            <person name="Mascher T."/>
            <person name="Medema M.H."/>
            <person name="Devos D.P."/>
            <person name="Kaster A.-K."/>
            <person name="Ovreas L."/>
            <person name="Rohde M."/>
            <person name="Galperin M.Y."/>
            <person name="Jogler C."/>
        </authorList>
    </citation>
    <scope>NUCLEOTIDE SEQUENCE [LARGE SCALE GENOMIC DNA]</scope>
    <source>
        <strain evidence="2 3">Spb1</strain>
    </source>
</reference>
<keyword evidence="3" id="KW-1185">Reference proteome</keyword>
<dbReference type="RefSeq" id="WP_145299664.1">
    <property type="nucleotide sequence ID" value="NZ_CP036299.1"/>
</dbReference>
<dbReference type="InterPro" id="IPR038765">
    <property type="entry name" value="Papain-like_cys_pep_sf"/>
</dbReference>
<sequence length="304" mass="34033">MEYRITHTTDYRYTDPVAVCHNVVHLAPRNMLTQRCFDHRVIVRPKPAAIVRRTDFFGNVEHYFAIQRPHRRLMVKSISHIEVIVKPPVIPSLSPSWEQMVQRLCRADGHDCLDAMQFYIDSPSIHSFPALREYAALSFSPGKPIVSAVLDLTARIFHDFKYDPTATTVNSPLEEVLESRRGVCQDFAHLQIGCLRSLGLAARYVSGYIRTLPPPGKPRLIGADASHAWLSVFCGEMGWIDFDPTNNTMASDQHITTAWGRDYTDVCPIKGVFIGGGQHTMAISVDVMPEEEFDTTGGYAATAG</sequence>
<dbReference type="KEGG" id="peh:Spb1_23040"/>
<evidence type="ECO:0000313" key="3">
    <source>
        <dbReference type="Proteomes" id="UP000315349"/>
    </source>
</evidence>
<organism evidence="2 3">
    <name type="scientific">Planctopirus ephydatiae</name>
    <dbReference type="NCBI Taxonomy" id="2528019"/>
    <lineage>
        <taxon>Bacteria</taxon>
        <taxon>Pseudomonadati</taxon>
        <taxon>Planctomycetota</taxon>
        <taxon>Planctomycetia</taxon>
        <taxon>Planctomycetales</taxon>
        <taxon>Planctomycetaceae</taxon>
        <taxon>Planctopirus</taxon>
    </lineage>
</organism>
<dbReference type="Gene3D" id="3.10.620.30">
    <property type="match status" value="1"/>
</dbReference>
<dbReference type="OrthoDB" id="9787782at2"/>
<dbReference type="EC" id="2.3.2.13" evidence="2"/>
<dbReference type="Pfam" id="PF08379">
    <property type="entry name" value="Bact_transglu_N"/>
    <property type="match status" value="1"/>
</dbReference>
<name>A0A518GPA7_9PLAN</name>
<dbReference type="GO" id="GO:0003810">
    <property type="term" value="F:protein-glutamine gamma-glutamyltransferase activity"/>
    <property type="evidence" value="ECO:0007669"/>
    <property type="project" value="UniProtKB-EC"/>
</dbReference>
<dbReference type="AlphaFoldDB" id="A0A518GPA7"/>
<dbReference type="PANTHER" id="PTHR33490">
    <property type="entry name" value="BLR5614 PROTEIN-RELATED"/>
    <property type="match status" value="1"/>
</dbReference>
<dbReference type="PANTHER" id="PTHR33490:SF7">
    <property type="entry name" value="BLR2979 PROTEIN"/>
    <property type="match status" value="1"/>
</dbReference>
<dbReference type="InterPro" id="IPR013589">
    <property type="entry name" value="Bac_transglu_N"/>
</dbReference>
<dbReference type="SUPFAM" id="SSF54001">
    <property type="entry name" value="Cysteine proteinases"/>
    <property type="match status" value="1"/>
</dbReference>
<keyword evidence="2" id="KW-0012">Acyltransferase</keyword>
<dbReference type="Pfam" id="PF01841">
    <property type="entry name" value="Transglut_core"/>
    <property type="match status" value="1"/>
</dbReference>
<gene>
    <name evidence="2" type="primary">tgpA_2</name>
    <name evidence="2" type="ORF">Spb1_23040</name>
</gene>
<accession>A0A518GPA7</accession>
<keyword evidence="2" id="KW-0808">Transferase</keyword>
<dbReference type="EMBL" id="CP036299">
    <property type="protein sequence ID" value="QDV30374.1"/>
    <property type="molecule type" value="Genomic_DNA"/>
</dbReference>
<feature type="domain" description="Transglutaminase-like" evidence="1">
    <location>
        <begin position="176"/>
        <end position="246"/>
    </location>
</feature>
<dbReference type="Proteomes" id="UP000315349">
    <property type="component" value="Chromosome"/>
</dbReference>
<dbReference type="InterPro" id="IPR002931">
    <property type="entry name" value="Transglutaminase-like"/>
</dbReference>
<proteinExistence type="predicted"/>
<evidence type="ECO:0000259" key="1">
    <source>
        <dbReference type="SMART" id="SM00460"/>
    </source>
</evidence>
<dbReference type="SMART" id="SM00460">
    <property type="entry name" value="TGc"/>
    <property type="match status" value="1"/>
</dbReference>
<evidence type="ECO:0000313" key="2">
    <source>
        <dbReference type="EMBL" id="QDV30374.1"/>
    </source>
</evidence>